<evidence type="ECO:0000256" key="1">
    <source>
        <dbReference type="ARBA" id="ARBA00000451"/>
    </source>
</evidence>
<accession>A0A8D0HNU3</accession>
<dbReference type="Proteomes" id="UP000694392">
    <property type="component" value="Unplaced"/>
</dbReference>
<feature type="compositionally biased region" description="Basic residues" evidence="5">
    <location>
        <begin position="1338"/>
        <end position="1347"/>
    </location>
</feature>
<reference evidence="7" key="1">
    <citation type="submission" date="2025-08" db="UniProtKB">
        <authorList>
            <consortium name="Ensembl"/>
        </authorList>
    </citation>
    <scope>IDENTIFICATION</scope>
</reference>
<dbReference type="GO" id="GO:0004197">
    <property type="term" value="F:cysteine-type endopeptidase activity"/>
    <property type="evidence" value="ECO:0007669"/>
    <property type="project" value="InterPro"/>
</dbReference>
<evidence type="ECO:0000256" key="4">
    <source>
        <dbReference type="ARBA" id="ARBA00022829"/>
    </source>
</evidence>
<dbReference type="GO" id="GO:0006508">
    <property type="term" value="P:proteolysis"/>
    <property type="evidence" value="ECO:0007669"/>
    <property type="project" value="InterPro"/>
</dbReference>
<dbReference type="InterPro" id="IPR005314">
    <property type="entry name" value="Peptidase_C50"/>
</dbReference>
<proteinExistence type="predicted"/>
<sequence>MKRLKGMDFVARTSSRVDTEALMSELKDCLLLAPEDPAMTSQAPKQCSVCDHVLRACIHWLGLSRDSPAHVSSLLCLADLACQGFIAARLQPVPFYLEKILYHLLRSVAAQGAHEACQRFAGYLYSSLLGCRPLEASLDIYTDLAKSCSSVLWKAADGVAESGRRAVLSAQLQAVRFLVLLEHEGSLLSPLELPFFISQAARQAAAAALVFETKKSLLTKDDACFLSEQISCHLVAALLEGRSTATEPLPFQRALCLFELTLEQCRHLCRSGCFEEGKEALQQCQENLQGGKSLQQGFEAALDLLRAGVELSQLLALGKDQVRVPLCQAAAALRSSLEVQDPLCRVLGGSCQFIVSSLNAYTKRSQRRPFELKEVLSLFAFMECYCRLLCKLLDYVSKGLGPLNGRQKLPLGKVGLAMGFRKWGFSDGFPFVQVEGTAEVAQLAESCCKVVIWMLEVLEGVSEQEKAEYLAQHRCFKLQVENYRKLGRFEEGLRSIVLWLVALRGKMAEQMAEPISLWVKVKMDASKSGGDDDLRLRTLKDGLEGHILDPETLVVVLSEELKTYKGVRADTGQERFNVICDLLELCSEESGRVYERAVTLVELAQVLCYHDYMEQTSCSALDSIQEALRLLDSVPPSPQNEERLQDSKAQALLWLYICSVELKMCESIERDQRARALGQKNLEEFEPNDLNYEEKAQEDRFLYDGISFNLAAESVQSKSLDDALDLWKNLLAKGEIPVTQSIEQTTVSLHIVAAFYRMMAKPLQSLESYLLIRTVSSALGDWLGTANALCQATKLLFLLECPSYAEVLLQEAESCLQQADSSSDSYLLLKQTCLLLRSQLCCANHKVEEGLALLLEILQNPALQKNTKVWYLLRGNALQVMAAYLCLPPTSLALTCTLPGAGWRTPETALTDAHKIFRSIMTLVMGGDVLLSKGGFVPFTSPPFFPGDNLLQKWLVLADLLSCMETLVRLLGKVETVCEAKAFCLEALKLSMRLQTIRWCVTFLVLKGELELQRSEQELCHLDLQQALFLLESGTGEFSLPLSEMAWGAEWGKETRAPAAEEEPFLKGPSLEFVDTVGGQKESALTTSPVLKQKEKKRLSFLSHAPGCRCCLCSDVALAAICLHWLVASAHGELALGNQVEGLSLLEAVLRRCASVASRFTAAVRSVFQGDGKKGALQASPSVRLLDGLVARLYASLAAHSISSQQPEKKLWELLETGLSFLSSKAPRLTNLEHQRASLLLTKAVATIYMLASKHGGCMANVFSGSWGWKRLPPSSGAKGTATALKMEERLPQKSKSRKPAALPVPKTKPAREVPSIVIRPVVEPCTPAKPELPKAPKASRKTKSRLKVMFSDESEPEDPVVAAHGTKLPAATEPEPASRKVTRAVASRRKVSKSVVEPEGAHHSSSDDCSQVGKVRPPRGRQSRRRAAGPERTPREEETELLRTIEEEEGFEISFEAFRGSDEEEPEREVLTMSNVLLADISSLESVYDSLQAAFHSISHCPPSTLYRHLCQLMALCVGSRDPVKTAYLVSESVSVTLRHQLMSSVHRRHQSNESQGQYLSRLQSLFQFSVAGPGQLEVESFKAQLEQIPKGIAVCLLTLVSIQPGAIGDTLLLTRLESGTAPVTIQIPMKHAKMTLSSALVEFDAIQKEQKEITNCTDRKEWWLGRTELDRRMKVLTESLEKDVLSCWRGALLPAWEGPSLAAEASCLQGRLRECGGEEVDLALLKAMLTGAHLLTHQDTQCLVAGLGLAQPEKAQALLQEAVDKVKSCAEKSFGHLVLVLDKHLQKFPWESMPCLRALSVTRLPSLRFLYSYSLLQQVRAASVLARGVDPSSAFYILNPHNNLPGTEAHFRSWFESESGWTGVVGEAPGAEQIQAALVERDLYIYAGHGSGARFLDGHTILKLDCRAVALLFGCSSAALAVRGNLEGAGLILKFIMAGCPLVLGNLWDVTDRDIDRYMEALLQSWLKAGARAPLLQYVAQSRKAPKLKYLIGAAPIVYGLPVSLQEGSSCL</sequence>
<dbReference type="GeneTree" id="ENSGT00390000004990"/>
<keyword evidence="3" id="KW-0378">Hydrolase</keyword>
<feature type="compositionally biased region" description="Basic residues" evidence="5">
    <location>
        <begin position="1417"/>
        <end position="1428"/>
    </location>
</feature>
<keyword evidence="8" id="KW-1185">Reference proteome</keyword>
<evidence type="ECO:0000313" key="8">
    <source>
        <dbReference type="Proteomes" id="UP000694392"/>
    </source>
</evidence>
<feature type="compositionally biased region" description="Basic and acidic residues" evidence="5">
    <location>
        <begin position="1429"/>
        <end position="1440"/>
    </location>
</feature>
<organism evidence="7 8">
    <name type="scientific">Sphenodon punctatus</name>
    <name type="common">Tuatara</name>
    <name type="synonym">Hatteria punctata</name>
    <dbReference type="NCBI Taxonomy" id="8508"/>
    <lineage>
        <taxon>Eukaryota</taxon>
        <taxon>Metazoa</taxon>
        <taxon>Chordata</taxon>
        <taxon>Craniata</taxon>
        <taxon>Vertebrata</taxon>
        <taxon>Euteleostomi</taxon>
        <taxon>Lepidosauria</taxon>
        <taxon>Sphenodontia</taxon>
        <taxon>Sphenodontidae</taxon>
        <taxon>Sphenodon</taxon>
    </lineage>
</organism>
<feature type="domain" description="Peptidase C50" evidence="6">
    <location>
        <begin position="1833"/>
        <end position="1928"/>
    </location>
</feature>
<name>A0A8D0HNU3_SPHPU</name>
<feature type="region of interest" description="Disordered" evidence="5">
    <location>
        <begin position="1326"/>
        <end position="1440"/>
    </location>
</feature>
<evidence type="ECO:0000256" key="2">
    <source>
        <dbReference type="ARBA" id="ARBA00012489"/>
    </source>
</evidence>
<dbReference type="PANTHER" id="PTHR12792">
    <property type="entry name" value="EXTRA SPINDLE POLES 1-RELATED"/>
    <property type="match status" value="1"/>
</dbReference>
<dbReference type="GO" id="GO:0051307">
    <property type="term" value="P:meiotic chromosome separation"/>
    <property type="evidence" value="ECO:0007669"/>
    <property type="project" value="TreeGrafter"/>
</dbReference>
<dbReference type="GO" id="GO:0005813">
    <property type="term" value="C:centrosome"/>
    <property type="evidence" value="ECO:0007669"/>
    <property type="project" value="TreeGrafter"/>
</dbReference>
<dbReference type="PANTHER" id="PTHR12792:SF0">
    <property type="entry name" value="SEPARIN"/>
    <property type="match status" value="1"/>
</dbReference>
<gene>
    <name evidence="7" type="primary">ESPL1</name>
</gene>
<evidence type="ECO:0000259" key="6">
    <source>
        <dbReference type="PROSITE" id="PS51700"/>
    </source>
</evidence>
<evidence type="ECO:0000313" key="7">
    <source>
        <dbReference type="Ensembl" id="ENSSPUP00000023201.1"/>
    </source>
</evidence>
<reference evidence="7" key="2">
    <citation type="submission" date="2025-09" db="UniProtKB">
        <authorList>
            <consortium name="Ensembl"/>
        </authorList>
    </citation>
    <scope>IDENTIFICATION</scope>
</reference>
<dbReference type="GO" id="GO:0072686">
    <property type="term" value="C:mitotic spindle"/>
    <property type="evidence" value="ECO:0007669"/>
    <property type="project" value="TreeGrafter"/>
</dbReference>
<evidence type="ECO:0000256" key="3">
    <source>
        <dbReference type="ARBA" id="ARBA00022801"/>
    </source>
</evidence>
<dbReference type="GO" id="GO:0005737">
    <property type="term" value="C:cytoplasm"/>
    <property type="evidence" value="ECO:0007669"/>
    <property type="project" value="TreeGrafter"/>
</dbReference>
<keyword evidence="4" id="KW-0159">Chromosome partition</keyword>
<feature type="region of interest" description="Disordered" evidence="5">
    <location>
        <begin position="1289"/>
        <end position="1309"/>
    </location>
</feature>
<evidence type="ECO:0000256" key="5">
    <source>
        <dbReference type="SAM" id="MobiDB-lite"/>
    </source>
</evidence>
<dbReference type="PROSITE" id="PS51700">
    <property type="entry name" value="SEPARIN"/>
    <property type="match status" value="1"/>
</dbReference>
<dbReference type="Ensembl" id="ENSSPUT00000024743.1">
    <property type="protein sequence ID" value="ENSSPUP00000023201.1"/>
    <property type="gene ID" value="ENSSPUG00000017712.1"/>
</dbReference>
<dbReference type="EC" id="3.4.22.49" evidence="2"/>
<dbReference type="InterPro" id="IPR030397">
    <property type="entry name" value="SEPARIN_core_dom"/>
</dbReference>
<protein>
    <recommendedName>
        <fullName evidence="2">separase</fullName>
        <ecNumber evidence="2">3.4.22.49</ecNumber>
    </recommendedName>
</protein>
<dbReference type="Pfam" id="PF03568">
    <property type="entry name" value="Separin_C"/>
    <property type="match status" value="1"/>
</dbReference>
<feature type="compositionally biased region" description="Basic residues" evidence="5">
    <location>
        <begin position="1381"/>
        <end position="1393"/>
    </location>
</feature>
<comment type="catalytic activity">
    <reaction evidence="1">
        <text>All bonds known to be hydrolyzed by this endopeptidase have arginine in P1 and an acidic residue in P4. P6 is often occupied by an acidic residue or by a hydroxy-amino-acid residue, the phosphorylation of which enhances cleavage.</text>
        <dbReference type="EC" id="3.4.22.49"/>
    </reaction>
</comment>
<dbReference type="GO" id="GO:0005634">
    <property type="term" value="C:nucleus"/>
    <property type="evidence" value="ECO:0007669"/>
    <property type="project" value="InterPro"/>
</dbReference>